<evidence type="ECO:0000313" key="2">
    <source>
        <dbReference type="Proteomes" id="UP001303001"/>
    </source>
</evidence>
<dbReference type="EMBL" id="CP134876">
    <property type="protein sequence ID" value="WNM39448.1"/>
    <property type="molecule type" value="Genomic_DNA"/>
</dbReference>
<sequence>MKCAQCAQPFWMRAAGGGAVLCSACGAEQLWLRLPDQLRDEIDALVRGRSLFHAIRLLVGHALRFNDAQDVVAARVSELSRRGEIEPEPK</sequence>
<organism evidence="1 2">
    <name type="scientific">Micromonospora halotolerans</name>
    <dbReference type="NCBI Taxonomy" id="709879"/>
    <lineage>
        <taxon>Bacteria</taxon>
        <taxon>Bacillati</taxon>
        <taxon>Actinomycetota</taxon>
        <taxon>Actinomycetes</taxon>
        <taxon>Micromonosporales</taxon>
        <taxon>Micromonosporaceae</taxon>
        <taxon>Micromonospora</taxon>
    </lineage>
</organism>
<evidence type="ECO:0000313" key="1">
    <source>
        <dbReference type="EMBL" id="WNM39448.1"/>
    </source>
</evidence>
<accession>A0ABY9ZVX6</accession>
<name>A0ABY9ZVX6_9ACTN</name>
<proteinExistence type="predicted"/>
<dbReference type="Proteomes" id="UP001303001">
    <property type="component" value="Chromosome"/>
</dbReference>
<dbReference type="RefSeq" id="WP_313721378.1">
    <property type="nucleotide sequence ID" value="NZ_CP134876.1"/>
</dbReference>
<reference evidence="1 2" key="1">
    <citation type="submission" date="2023-09" db="EMBL/GenBank/DDBJ databases">
        <title>Micromonospora halotolerans DSM 45598 genome sequence.</title>
        <authorList>
            <person name="Mo P."/>
        </authorList>
    </citation>
    <scope>NUCLEOTIDE SEQUENCE [LARGE SCALE GENOMIC DNA]</scope>
    <source>
        <strain evidence="1 2">DSM 45598</strain>
    </source>
</reference>
<protein>
    <submittedName>
        <fullName evidence="1">Uncharacterized protein</fullName>
    </submittedName>
</protein>
<keyword evidence="2" id="KW-1185">Reference proteome</keyword>
<gene>
    <name evidence="1" type="ORF">RMN56_30800</name>
</gene>